<feature type="compositionally biased region" description="Polar residues" evidence="11">
    <location>
        <begin position="520"/>
        <end position="529"/>
    </location>
</feature>
<feature type="compositionally biased region" description="Low complexity" evidence="11">
    <location>
        <begin position="530"/>
        <end position="541"/>
    </location>
</feature>
<feature type="region of interest" description="Disordered" evidence="11">
    <location>
        <begin position="225"/>
        <end position="318"/>
    </location>
</feature>
<feature type="compositionally biased region" description="Polar residues" evidence="11">
    <location>
        <begin position="253"/>
        <end position="265"/>
    </location>
</feature>
<keyword evidence="6" id="KW-0418">Kinase</keyword>
<evidence type="ECO:0000313" key="13">
    <source>
        <dbReference type="EMBL" id="CAF1246999.1"/>
    </source>
</evidence>
<feature type="region of interest" description="Disordered" evidence="11">
    <location>
        <begin position="520"/>
        <end position="608"/>
    </location>
</feature>
<sequence length="1013" mass="114176">MIVKSILSSHQFIAVYTHTCRDVNVYIRLPFIISPHLIIVHFSSRLIVLCETHGLKMEVTSTLSKTFKKFTIPRSTSSMGSFTTANGTATNVEQRFEELTTSQTIPPPPAPFNGHSSSHHKHPPLSYVQHMRPVQHHSQQNLSLSLQQQEQELQQQQQPQYRLPTRPVSSDISSFIVRSATTDFHPSNEYSPQESKMNHSISKSSFYKSSIQRDMSYDNIKSLTFDDNTKSKSQPNPPNRSSIKSILTKKFHPSNTNESISQPTKTDIKPKKRRTSFRHLSQFLKRSHSTNTDLSTIASNHTSNDHDQDQQQQQQQQIQNKLTADLIYQRLHTKQIDDHDSSFLTRSNTSIMCNGSGTALVPISEEENPIPVKQSNRLKATQIDDEDYYYDNTTRSDSGVLTHQQTQRIAPSLSLSSSSSYISAHTSSPSGVSSSSNKNRNVVINSNQYYHRDDFVKPSKSPTSITSNIGTALSVLANNNTNKHHLTNSISLHADVHSLIKAQKNDLHLSASALNDVELSSSSTNSKDQTVVPSTVPFPTTDLDNSTQQATKVKMREHSSKKRKTLRDLKSRISLPPELKNSFSFTKQTPTTNHNNNNNSLHQPSGNSLINKLKFSQQQQRSSYYQTNSLSTQTLNNVLHQSNSSLLRLSPSQLNTSINGQLSRNEQRLSMLDLGFGKIESYVKLEKLGEGTYATVYKGKSHLLNGYIALKEIRLEQEEGAPCTALREVSLLKGLKHNNIVSLHDIIFNQTTLTLVFEFVEKDLKQYMDDCANILNIKNVRLFLFQLLRGLDYCHSKKILHRDLKPQNLLINERGELKLADFGLARIKSFPTKTYSHEVVTLWYRPPDVLLGSTEYSTPIDIWAVGCIFYEMACGRPLFAGTKVDEELYLIFKCLGTPTEQTLPGVTANPDFQALRLPYYQGESLNHLAPRLDQTGIDLLEKFLRFNPHSRISAHDAMLHKFFACYPPAIHTLGPLQSVLDLNEIVLTKDHGSKLITASLMKTAISKRSSVHL</sequence>
<dbReference type="SMART" id="SM00220">
    <property type="entry name" value="S_TKc"/>
    <property type="match status" value="1"/>
</dbReference>
<evidence type="ECO:0000256" key="8">
    <source>
        <dbReference type="ARBA" id="ARBA00047811"/>
    </source>
</evidence>
<evidence type="ECO:0000256" key="5">
    <source>
        <dbReference type="ARBA" id="ARBA00022741"/>
    </source>
</evidence>
<dbReference type="PANTHER" id="PTHR24056:SF246">
    <property type="entry name" value="ECDYSONE-INDUCED PROTEIN 63E, ISOFORM N"/>
    <property type="match status" value="1"/>
</dbReference>
<dbReference type="PANTHER" id="PTHR24056">
    <property type="entry name" value="CELL DIVISION PROTEIN KINASE"/>
    <property type="match status" value="1"/>
</dbReference>
<evidence type="ECO:0000256" key="3">
    <source>
        <dbReference type="ARBA" id="ARBA00022527"/>
    </source>
</evidence>
<dbReference type="Pfam" id="PF00069">
    <property type="entry name" value="Pkinase"/>
    <property type="match status" value="1"/>
</dbReference>
<dbReference type="InterPro" id="IPR008271">
    <property type="entry name" value="Ser/Thr_kinase_AS"/>
</dbReference>
<feature type="region of interest" description="Disordered" evidence="11">
    <location>
        <begin position="148"/>
        <end position="168"/>
    </location>
</feature>
<keyword evidence="4" id="KW-0808">Transferase</keyword>
<evidence type="ECO:0000256" key="1">
    <source>
        <dbReference type="ARBA" id="ARBA00006485"/>
    </source>
</evidence>
<evidence type="ECO:0000256" key="4">
    <source>
        <dbReference type="ARBA" id="ARBA00022679"/>
    </source>
</evidence>
<keyword evidence="5 10" id="KW-0547">Nucleotide-binding</keyword>
<dbReference type="PROSITE" id="PS00108">
    <property type="entry name" value="PROTEIN_KINASE_ST"/>
    <property type="match status" value="1"/>
</dbReference>
<comment type="caution">
    <text evidence="13">The sequence shown here is derived from an EMBL/GenBank/DDBJ whole genome shotgun (WGS) entry which is preliminary data.</text>
</comment>
<evidence type="ECO:0000256" key="10">
    <source>
        <dbReference type="PROSITE-ProRule" id="PRU10141"/>
    </source>
</evidence>
<feature type="binding site" evidence="10">
    <location>
        <position position="711"/>
    </location>
    <ligand>
        <name>ATP</name>
        <dbReference type="ChEBI" id="CHEBI:30616"/>
    </ligand>
</feature>
<evidence type="ECO:0000256" key="2">
    <source>
        <dbReference type="ARBA" id="ARBA00012425"/>
    </source>
</evidence>
<comment type="catalytic activity">
    <reaction evidence="8">
        <text>L-threonyl-[protein] + ATP = O-phospho-L-threonyl-[protein] + ADP + H(+)</text>
        <dbReference type="Rhea" id="RHEA:46608"/>
        <dbReference type="Rhea" id="RHEA-COMP:11060"/>
        <dbReference type="Rhea" id="RHEA-COMP:11605"/>
        <dbReference type="ChEBI" id="CHEBI:15378"/>
        <dbReference type="ChEBI" id="CHEBI:30013"/>
        <dbReference type="ChEBI" id="CHEBI:30616"/>
        <dbReference type="ChEBI" id="CHEBI:61977"/>
        <dbReference type="ChEBI" id="CHEBI:456216"/>
        <dbReference type="EC" id="2.7.11.22"/>
    </reaction>
</comment>
<dbReference type="InterPro" id="IPR000719">
    <property type="entry name" value="Prot_kinase_dom"/>
</dbReference>
<dbReference type="GO" id="GO:0005634">
    <property type="term" value="C:nucleus"/>
    <property type="evidence" value="ECO:0007669"/>
    <property type="project" value="TreeGrafter"/>
</dbReference>
<evidence type="ECO:0000259" key="12">
    <source>
        <dbReference type="PROSITE" id="PS50011"/>
    </source>
</evidence>
<dbReference type="PROSITE" id="PS50011">
    <property type="entry name" value="PROTEIN_KINASE_DOM"/>
    <property type="match status" value="1"/>
</dbReference>
<reference evidence="13" key="1">
    <citation type="submission" date="2021-02" db="EMBL/GenBank/DDBJ databases">
        <authorList>
            <person name="Nowell W R."/>
        </authorList>
    </citation>
    <scope>NUCLEOTIDE SEQUENCE</scope>
</reference>
<dbReference type="EC" id="2.7.11.22" evidence="2"/>
<feature type="region of interest" description="Disordered" evidence="11">
    <location>
        <begin position="420"/>
        <end position="439"/>
    </location>
</feature>
<dbReference type="FunFam" id="3.30.200.20:FF:000124">
    <property type="entry name" value="Cyclin-dependent kinase 4"/>
    <property type="match status" value="1"/>
</dbReference>
<evidence type="ECO:0000256" key="6">
    <source>
        <dbReference type="ARBA" id="ARBA00022777"/>
    </source>
</evidence>
<protein>
    <recommendedName>
        <fullName evidence="2">cyclin-dependent kinase</fullName>
        <ecNumber evidence="2">2.7.11.22</ecNumber>
    </recommendedName>
</protein>
<keyword evidence="3" id="KW-0723">Serine/threonine-protein kinase</keyword>
<dbReference type="Proteomes" id="UP000663852">
    <property type="component" value="Unassembled WGS sequence"/>
</dbReference>
<dbReference type="GO" id="GO:0005524">
    <property type="term" value="F:ATP binding"/>
    <property type="evidence" value="ECO:0007669"/>
    <property type="project" value="UniProtKB-UniRule"/>
</dbReference>
<dbReference type="PROSITE" id="PS00107">
    <property type="entry name" value="PROTEIN_KINASE_ATP"/>
    <property type="match status" value="1"/>
</dbReference>
<feature type="domain" description="Protein kinase" evidence="12">
    <location>
        <begin position="682"/>
        <end position="963"/>
    </location>
</feature>
<evidence type="ECO:0000313" key="14">
    <source>
        <dbReference type="Proteomes" id="UP000663852"/>
    </source>
</evidence>
<dbReference type="FunFam" id="1.10.510.10:FF:000611">
    <property type="entry name" value="CMGC family protein kinase"/>
    <property type="match status" value="1"/>
</dbReference>
<comment type="similarity">
    <text evidence="1">Belongs to the protein kinase superfamily. CMGC Ser/Thr protein kinase family. CDC2/CDKX subfamily.</text>
</comment>
<dbReference type="InterPro" id="IPR011009">
    <property type="entry name" value="Kinase-like_dom_sf"/>
</dbReference>
<dbReference type="GO" id="GO:0005737">
    <property type="term" value="C:cytoplasm"/>
    <property type="evidence" value="ECO:0007669"/>
    <property type="project" value="TreeGrafter"/>
</dbReference>
<comment type="catalytic activity">
    <reaction evidence="9">
        <text>L-seryl-[protein] + ATP = O-phospho-L-seryl-[protein] + ADP + H(+)</text>
        <dbReference type="Rhea" id="RHEA:17989"/>
        <dbReference type="Rhea" id="RHEA-COMP:9863"/>
        <dbReference type="Rhea" id="RHEA-COMP:11604"/>
        <dbReference type="ChEBI" id="CHEBI:15378"/>
        <dbReference type="ChEBI" id="CHEBI:29999"/>
        <dbReference type="ChEBI" id="CHEBI:30616"/>
        <dbReference type="ChEBI" id="CHEBI:83421"/>
        <dbReference type="ChEBI" id="CHEBI:456216"/>
        <dbReference type="EC" id="2.7.11.22"/>
    </reaction>
</comment>
<keyword evidence="7 10" id="KW-0067">ATP-binding</keyword>
<evidence type="ECO:0000256" key="7">
    <source>
        <dbReference type="ARBA" id="ARBA00022840"/>
    </source>
</evidence>
<dbReference type="SUPFAM" id="SSF56112">
    <property type="entry name" value="Protein kinase-like (PK-like)"/>
    <property type="match status" value="1"/>
</dbReference>
<dbReference type="InterPro" id="IPR017441">
    <property type="entry name" value="Protein_kinase_ATP_BS"/>
</dbReference>
<feature type="compositionally biased region" description="Polar residues" evidence="11">
    <location>
        <begin position="289"/>
        <end position="302"/>
    </location>
</feature>
<gene>
    <name evidence="13" type="ORF">EDS130_LOCUS27765</name>
</gene>
<accession>A0A814ZLH7</accession>
<dbReference type="Gene3D" id="3.30.200.20">
    <property type="entry name" value="Phosphorylase Kinase, domain 1"/>
    <property type="match status" value="1"/>
</dbReference>
<dbReference type="GO" id="GO:0004693">
    <property type="term" value="F:cyclin-dependent protein serine/threonine kinase activity"/>
    <property type="evidence" value="ECO:0007669"/>
    <property type="project" value="UniProtKB-EC"/>
</dbReference>
<feature type="region of interest" description="Disordered" evidence="11">
    <location>
        <begin position="101"/>
        <end position="125"/>
    </location>
</feature>
<name>A0A814ZLH7_ADIRI</name>
<feature type="compositionally biased region" description="Polar residues" evidence="11">
    <location>
        <begin position="542"/>
        <end position="551"/>
    </location>
</feature>
<organism evidence="13 14">
    <name type="scientific">Adineta ricciae</name>
    <name type="common">Rotifer</name>
    <dbReference type="NCBI Taxonomy" id="249248"/>
    <lineage>
        <taxon>Eukaryota</taxon>
        <taxon>Metazoa</taxon>
        <taxon>Spiralia</taxon>
        <taxon>Gnathifera</taxon>
        <taxon>Rotifera</taxon>
        <taxon>Eurotatoria</taxon>
        <taxon>Bdelloidea</taxon>
        <taxon>Adinetida</taxon>
        <taxon>Adinetidae</taxon>
        <taxon>Adineta</taxon>
    </lineage>
</organism>
<feature type="compositionally biased region" description="Low complexity" evidence="11">
    <location>
        <begin position="148"/>
        <end position="160"/>
    </location>
</feature>
<feature type="compositionally biased region" description="Polar residues" evidence="11">
    <location>
        <begin position="581"/>
        <end position="592"/>
    </location>
</feature>
<dbReference type="AlphaFoldDB" id="A0A814ZLH7"/>
<feature type="compositionally biased region" description="Basic residues" evidence="11">
    <location>
        <begin position="553"/>
        <end position="565"/>
    </location>
</feature>
<proteinExistence type="inferred from homology"/>
<dbReference type="InterPro" id="IPR050108">
    <property type="entry name" value="CDK"/>
</dbReference>
<dbReference type="EMBL" id="CAJNOJ010000177">
    <property type="protein sequence ID" value="CAF1246999.1"/>
    <property type="molecule type" value="Genomic_DNA"/>
</dbReference>
<dbReference type="Gene3D" id="1.10.510.10">
    <property type="entry name" value="Transferase(Phosphotransferase) domain 1"/>
    <property type="match status" value="1"/>
</dbReference>
<feature type="compositionally biased region" description="Polar residues" evidence="11">
    <location>
        <begin position="225"/>
        <end position="245"/>
    </location>
</feature>
<evidence type="ECO:0000256" key="9">
    <source>
        <dbReference type="ARBA" id="ARBA00048367"/>
    </source>
</evidence>
<dbReference type="OrthoDB" id="1732493at2759"/>
<evidence type="ECO:0000256" key="11">
    <source>
        <dbReference type="SAM" id="MobiDB-lite"/>
    </source>
</evidence>